<evidence type="ECO:0000313" key="2">
    <source>
        <dbReference type="Proteomes" id="UP000000936"/>
    </source>
</evidence>
<dbReference type="Proteomes" id="UP000000936">
    <property type="component" value="Chromosome"/>
</dbReference>
<dbReference type="STRING" id="754252.PFREUD_04100"/>
<dbReference type="KEGG" id="pfr:PFREUD_04100"/>
<protein>
    <submittedName>
        <fullName evidence="1">Uncharacterized protein</fullName>
    </submittedName>
</protein>
<organism evidence="1 2">
    <name type="scientific">Propionibacterium freudenreichii subsp. shermanii (strain ATCC 9614 / DSM 4902 / CIP 103027 / NCIMB 8099 / CIRM-BIA1)</name>
    <dbReference type="NCBI Taxonomy" id="754252"/>
    <lineage>
        <taxon>Bacteria</taxon>
        <taxon>Bacillati</taxon>
        <taxon>Actinomycetota</taxon>
        <taxon>Actinomycetes</taxon>
        <taxon>Propionibacteriales</taxon>
        <taxon>Propionibacteriaceae</taxon>
        <taxon>Propionibacterium</taxon>
    </lineage>
</organism>
<dbReference type="AlphaFoldDB" id="D7GIM3"/>
<gene>
    <name evidence="1" type="ordered locus">PFREUD_04100</name>
</gene>
<dbReference type="EMBL" id="FN806773">
    <property type="protein sequence ID" value="CBL55945.1"/>
    <property type="molecule type" value="Genomic_DNA"/>
</dbReference>
<sequence length="54" mass="5630">MKGAAHTDQANGTVTATFRAAKTTMKLSVAQERCGDLKSFLAECEAAGAELEQA</sequence>
<accession>D7GIM3</accession>
<proteinExistence type="predicted"/>
<reference evidence="1 2" key="1">
    <citation type="journal article" date="2010" name="PLoS ONE">
        <title>The complete genome of Propionibacterium freudenreichii CIRM-BIA1, a hardy actinobacterium with food and probiotic applications.</title>
        <authorList>
            <person name="Falentin H."/>
            <person name="Deutsch S.M."/>
            <person name="Jan G."/>
            <person name="Loux V."/>
            <person name="Thierry A."/>
            <person name="Parayre S."/>
            <person name="Maillard M.B."/>
            <person name="Dherbecourt J."/>
            <person name="Cousin F.J."/>
            <person name="Jardin J."/>
            <person name="Siguier P."/>
            <person name="Couloux A."/>
            <person name="Barbe V."/>
            <person name="Vacherie B."/>
            <person name="Wincker P."/>
            <person name="Gibrat J.F."/>
            <person name="Gaillardin C."/>
            <person name="Lortal S."/>
        </authorList>
    </citation>
    <scope>NUCLEOTIDE SEQUENCE [LARGE SCALE GENOMIC DNA]</scope>
    <source>
        <strain evidence="2">ATCC 9614 / DSM 4902 / CIP 103027 / NCIMB 8099 / CIRM-BIA1</strain>
    </source>
</reference>
<dbReference type="HOGENOM" id="CLU_3046798_0_0_11"/>
<name>D7GIM3_PROFC</name>
<evidence type="ECO:0000313" key="1">
    <source>
        <dbReference type="EMBL" id="CBL55945.1"/>
    </source>
</evidence>
<keyword evidence="2" id="KW-1185">Reference proteome</keyword>